<reference evidence="1" key="1">
    <citation type="submission" date="2014-11" db="EMBL/GenBank/DDBJ databases">
        <authorList>
            <person name="Amaro Gonzalez C."/>
        </authorList>
    </citation>
    <scope>NUCLEOTIDE SEQUENCE</scope>
</reference>
<reference evidence="1" key="2">
    <citation type="journal article" date="2015" name="Fish Shellfish Immunol.">
        <title>Early steps in the European eel (Anguilla anguilla)-Vibrio vulnificus interaction in the gills: Role of the RtxA13 toxin.</title>
        <authorList>
            <person name="Callol A."/>
            <person name="Pajuelo D."/>
            <person name="Ebbesson L."/>
            <person name="Teles M."/>
            <person name="MacKenzie S."/>
            <person name="Amaro C."/>
        </authorList>
    </citation>
    <scope>NUCLEOTIDE SEQUENCE</scope>
</reference>
<dbReference type="EMBL" id="GBXM01025672">
    <property type="protein sequence ID" value="JAH82905.1"/>
    <property type="molecule type" value="Transcribed_RNA"/>
</dbReference>
<organism evidence="1">
    <name type="scientific">Anguilla anguilla</name>
    <name type="common">European freshwater eel</name>
    <name type="synonym">Muraena anguilla</name>
    <dbReference type="NCBI Taxonomy" id="7936"/>
    <lineage>
        <taxon>Eukaryota</taxon>
        <taxon>Metazoa</taxon>
        <taxon>Chordata</taxon>
        <taxon>Craniata</taxon>
        <taxon>Vertebrata</taxon>
        <taxon>Euteleostomi</taxon>
        <taxon>Actinopterygii</taxon>
        <taxon>Neopterygii</taxon>
        <taxon>Teleostei</taxon>
        <taxon>Anguilliformes</taxon>
        <taxon>Anguillidae</taxon>
        <taxon>Anguilla</taxon>
    </lineage>
</organism>
<accession>A0A0E9W030</accession>
<protein>
    <submittedName>
        <fullName evidence="1">Uncharacterized protein</fullName>
    </submittedName>
</protein>
<name>A0A0E9W030_ANGAN</name>
<dbReference type="AlphaFoldDB" id="A0A0E9W030"/>
<sequence>MGYRSYSEPLMDITCDLQKEKKNQAMIIEPDNYTCTLRPGN</sequence>
<proteinExistence type="predicted"/>
<evidence type="ECO:0000313" key="1">
    <source>
        <dbReference type="EMBL" id="JAH82905.1"/>
    </source>
</evidence>